<evidence type="ECO:0000313" key="2">
    <source>
        <dbReference type="Proteomes" id="UP000218164"/>
    </source>
</evidence>
<comment type="caution">
    <text evidence="1">The sequence shown here is derived from an EMBL/GenBank/DDBJ whole genome shotgun (WGS) entry which is preliminary data.</text>
</comment>
<gene>
    <name evidence="1" type="ORF">ASJ81_11155</name>
</gene>
<accession>A0A2A2HPD5</accession>
<dbReference type="AlphaFoldDB" id="A0A2A2HPD5"/>
<dbReference type="Pfam" id="PF10884">
    <property type="entry name" value="DUF2683"/>
    <property type="match status" value="1"/>
</dbReference>
<name>A0A2A2HPD5_9EURY</name>
<dbReference type="RefSeq" id="WP_170943403.1">
    <property type="nucleotide sequence ID" value="NZ_LMVP01000526.1"/>
</dbReference>
<proteinExistence type="predicted"/>
<dbReference type="OrthoDB" id="134273at2157"/>
<organism evidence="1 2">
    <name type="scientific">Methanosarcina spelaei</name>
    <dbReference type="NCBI Taxonomy" id="1036679"/>
    <lineage>
        <taxon>Archaea</taxon>
        <taxon>Methanobacteriati</taxon>
        <taxon>Methanobacteriota</taxon>
        <taxon>Stenosarchaea group</taxon>
        <taxon>Methanomicrobia</taxon>
        <taxon>Methanosarcinales</taxon>
        <taxon>Methanosarcinaceae</taxon>
        <taxon>Methanosarcina</taxon>
    </lineage>
</organism>
<reference evidence="1 2" key="1">
    <citation type="journal article" date="2017" name="BMC Genomics">
        <title>Genomic analysis of methanogenic archaea reveals a shift towards energy conservation.</title>
        <authorList>
            <person name="Gilmore S.P."/>
            <person name="Henske J.K."/>
            <person name="Sexton J.A."/>
            <person name="Solomon K.V."/>
            <person name="Seppala S."/>
            <person name="Yoo J.I."/>
            <person name="Huyett L.M."/>
            <person name="Pressman A."/>
            <person name="Cogan J.Z."/>
            <person name="Kivenson V."/>
            <person name="Peng X."/>
            <person name="Tan Y."/>
            <person name="Valentine D.L."/>
            <person name="O'Malley M.A."/>
        </authorList>
    </citation>
    <scope>NUCLEOTIDE SEQUENCE [LARGE SCALE GENOMIC DNA]</scope>
    <source>
        <strain evidence="1 2">MC-15</strain>
    </source>
</reference>
<keyword evidence="2" id="KW-1185">Reference proteome</keyword>
<evidence type="ECO:0000313" key="1">
    <source>
        <dbReference type="EMBL" id="PAV11210.1"/>
    </source>
</evidence>
<protein>
    <submittedName>
        <fullName evidence="1">Antitoxin</fullName>
    </submittedName>
</protein>
<dbReference type="EMBL" id="LMVP01000526">
    <property type="protein sequence ID" value="PAV11210.1"/>
    <property type="molecule type" value="Genomic_DNA"/>
</dbReference>
<dbReference type="InterPro" id="IPR020271">
    <property type="entry name" value="Uncharacterised_MJ1172"/>
</dbReference>
<dbReference type="Proteomes" id="UP000218164">
    <property type="component" value="Unassembled WGS sequence"/>
</dbReference>
<sequence>MYIYEIIPYIYEVYIIVQAVIRIDEKTNRVLNIIKAKYGLKDKSAAIMHMAAEYEKELMEPELRPEFIEKAQEIMKQEPIDVGTIENWKKMLNS</sequence>